<feature type="transmembrane region" description="Helical" evidence="2">
    <location>
        <begin position="179"/>
        <end position="199"/>
    </location>
</feature>
<evidence type="ECO:0000313" key="4">
    <source>
        <dbReference type="EMBL" id="CAE2328873.1"/>
    </source>
</evidence>
<protein>
    <recommendedName>
        <fullName evidence="5">DUF4203 domain-containing protein</fullName>
    </recommendedName>
</protein>
<evidence type="ECO:0000256" key="2">
    <source>
        <dbReference type="SAM" id="Phobius"/>
    </source>
</evidence>
<feature type="transmembrane region" description="Helical" evidence="2">
    <location>
        <begin position="365"/>
        <end position="388"/>
    </location>
</feature>
<evidence type="ECO:0000256" key="3">
    <source>
        <dbReference type="SAM" id="SignalP"/>
    </source>
</evidence>
<gene>
    <name evidence="4" type="ORF">GTHE00462_LOCUS31943</name>
</gene>
<evidence type="ECO:0000256" key="1">
    <source>
        <dbReference type="SAM" id="MobiDB-lite"/>
    </source>
</evidence>
<keyword evidence="2" id="KW-0812">Transmembrane</keyword>
<feature type="chain" id="PRO_5031453500" description="DUF4203 domain-containing protein" evidence="3">
    <location>
        <begin position="21"/>
        <end position="404"/>
    </location>
</feature>
<sequence>MKETLPIYLIALALLTASASIAPYEAYERKLRTDICDDLVDKLPCEDATGPWTHVCKAAVSVSCNTLAYAIVMSRQLPEHVAAFALRGIGSNEDGEKWGIRQQTIVRPLGLSLGLALLTLGRSLYNPLLFYLPAVLVGYAAIQPVVPYLENELGISSTLTAIVASALFVLLAYLQRHVVVWLFGLLLGLLSFIAIFVGTPYLNDLPIQVLIGVGIACALIGSSIMLSFEKTYLWKVLACALVGSVLFTDAIGLSQISSFLQWMMCSVLVISSCWRQLGPSWSRRARTLEEKSDKSSVSRRRSTGSDCEVKVKDRRSLSALILSPRNIRKRKPSDSGDETEEEESSEETTSGTQVEVHRNIFIRCILYVASSFLWILHKFIQLVFGLIFGARSSKETRRKKVKNE</sequence>
<feature type="transmembrane region" description="Helical" evidence="2">
    <location>
        <begin position="128"/>
        <end position="149"/>
    </location>
</feature>
<feature type="transmembrane region" description="Helical" evidence="2">
    <location>
        <begin position="205"/>
        <end position="226"/>
    </location>
</feature>
<evidence type="ECO:0008006" key="5">
    <source>
        <dbReference type="Google" id="ProtNLM"/>
    </source>
</evidence>
<feature type="transmembrane region" description="Helical" evidence="2">
    <location>
        <begin position="233"/>
        <end position="253"/>
    </location>
</feature>
<feature type="signal peptide" evidence="3">
    <location>
        <begin position="1"/>
        <end position="20"/>
    </location>
</feature>
<feature type="compositionally biased region" description="Acidic residues" evidence="1">
    <location>
        <begin position="335"/>
        <end position="346"/>
    </location>
</feature>
<keyword evidence="2" id="KW-0472">Membrane</keyword>
<feature type="transmembrane region" description="Helical" evidence="2">
    <location>
        <begin position="155"/>
        <end position="174"/>
    </location>
</feature>
<organism evidence="4">
    <name type="scientific">Guillardia theta</name>
    <name type="common">Cryptophyte</name>
    <name type="synonym">Cryptomonas phi</name>
    <dbReference type="NCBI Taxonomy" id="55529"/>
    <lineage>
        <taxon>Eukaryota</taxon>
        <taxon>Cryptophyceae</taxon>
        <taxon>Pyrenomonadales</taxon>
        <taxon>Geminigeraceae</taxon>
        <taxon>Guillardia</taxon>
    </lineage>
</organism>
<feature type="region of interest" description="Disordered" evidence="1">
    <location>
        <begin position="328"/>
        <end position="351"/>
    </location>
</feature>
<dbReference type="AlphaFoldDB" id="A0A7S4PAS9"/>
<proteinExistence type="predicted"/>
<keyword evidence="2" id="KW-1133">Transmembrane helix</keyword>
<name>A0A7S4PAS9_GUITH</name>
<reference evidence="4" key="1">
    <citation type="submission" date="2021-01" db="EMBL/GenBank/DDBJ databases">
        <authorList>
            <person name="Corre E."/>
            <person name="Pelletier E."/>
            <person name="Niang G."/>
            <person name="Scheremetjew M."/>
            <person name="Finn R."/>
            <person name="Kale V."/>
            <person name="Holt S."/>
            <person name="Cochrane G."/>
            <person name="Meng A."/>
            <person name="Brown T."/>
            <person name="Cohen L."/>
        </authorList>
    </citation>
    <scope>NUCLEOTIDE SEQUENCE</scope>
    <source>
        <strain evidence="4">CCMP 2712</strain>
    </source>
</reference>
<dbReference type="EMBL" id="HBKN01040828">
    <property type="protein sequence ID" value="CAE2328873.1"/>
    <property type="molecule type" value="Transcribed_RNA"/>
</dbReference>
<keyword evidence="3" id="KW-0732">Signal</keyword>
<accession>A0A7S4PAS9</accession>